<accession>A0A915D161</accession>
<dbReference type="Gene3D" id="1.25.40.990">
    <property type="match status" value="1"/>
</dbReference>
<feature type="domain" description="SAC3/GANP/THP3 conserved" evidence="1">
    <location>
        <begin position="10"/>
        <end position="87"/>
    </location>
</feature>
<name>A0A915D161_9BILA</name>
<dbReference type="GO" id="GO:0005634">
    <property type="term" value="C:nucleus"/>
    <property type="evidence" value="ECO:0007669"/>
    <property type="project" value="TreeGrafter"/>
</dbReference>
<dbReference type="AlphaFoldDB" id="A0A915D161"/>
<reference evidence="3" key="1">
    <citation type="submission" date="2022-11" db="UniProtKB">
        <authorList>
            <consortium name="WormBaseParasite"/>
        </authorList>
    </citation>
    <scope>IDENTIFICATION</scope>
</reference>
<evidence type="ECO:0000259" key="1">
    <source>
        <dbReference type="Pfam" id="PF03399"/>
    </source>
</evidence>
<protein>
    <submittedName>
        <fullName evidence="3">SAC3/GANP/THP3 conserved domain-containing protein</fullName>
    </submittedName>
</protein>
<sequence>MGIHQLPSSLLHLYERNLDVSTLLDELQSDALKDQCMNFALSVWDAWSSQNYVRFFRLYSNAPKMTGYVMDMFVDRERKQFCMSILKA</sequence>
<proteinExistence type="predicted"/>
<dbReference type="Pfam" id="PF03399">
    <property type="entry name" value="SAC3_GANP"/>
    <property type="match status" value="1"/>
</dbReference>
<evidence type="ECO:0000313" key="3">
    <source>
        <dbReference type="WBParaSite" id="jg14297"/>
    </source>
</evidence>
<dbReference type="InterPro" id="IPR005062">
    <property type="entry name" value="SAC3/GANP/THP3_conserved"/>
</dbReference>
<dbReference type="Proteomes" id="UP000887574">
    <property type="component" value="Unplaced"/>
</dbReference>
<dbReference type="PANTHER" id="PTHR12436:SF4">
    <property type="entry name" value="LEUKOCYTE RECEPTOR CLUSTER MEMBER 8"/>
    <property type="match status" value="1"/>
</dbReference>
<dbReference type="PANTHER" id="PTHR12436">
    <property type="entry name" value="80 KDA MCM3-ASSOCIATED PROTEIN"/>
    <property type="match status" value="1"/>
</dbReference>
<keyword evidence="2" id="KW-1185">Reference proteome</keyword>
<organism evidence="2 3">
    <name type="scientific">Ditylenchus dipsaci</name>
    <dbReference type="NCBI Taxonomy" id="166011"/>
    <lineage>
        <taxon>Eukaryota</taxon>
        <taxon>Metazoa</taxon>
        <taxon>Ecdysozoa</taxon>
        <taxon>Nematoda</taxon>
        <taxon>Chromadorea</taxon>
        <taxon>Rhabditida</taxon>
        <taxon>Tylenchina</taxon>
        <taxon>Tylenchomorpha</taxon>
        <taxon>Sphaerularioidea</taxon>
        <taxon>Anguinidae</taxon>
        <taxon>Anguininae</taxon>
        <taxon>Ditylenchus</taxon>
    </lineage>
</organism>
<evidence type="ECO:0000313" key="2">
    <source>
        <dbReference type="Proteomes" id="UP000887574"/>
    </source>
</evidence>
<dbReference type="WBParaSite" id="jg14297">
    <property type="protein sequence ID" value="jg14297"/>
    <property type="gene ID" value="jg14297"/>
</dbReference>
<dbReference type="InterPro" id="IPR045107">
    <property type="entry name" value="SAC3/GANP/THP3"/>
</dbReference>